<evidence type="ECO:0000313" key="3">
    <source>
        <dbReference type="Proteomes" id="UP000494252"/>
    </source>
</evidence>
<name>A0A6J5FX29_9BURK</name>
<dbReference type="EMBL" id="CADIKI010000004">
    <property type="protein sequence ID" value="CAB3785749.1"/>
    <property type="molecule type" value="Genomic_DNA"/>
</dbReference>
<sequence>MCRVNACEHAYDADERATHSDYPPQRLVPENDVMHNRR</sequence>
<protein>
    <submittedName>
        <fullName evidence="2">Uncharacterized protein</fullName>
    </submittedName>
</protein>
<evidence type="ECO:0000313" key="2">
    <source>
        <dbReference type="EMBL" id="CAB3785749.1"/>
    </source>
</evidence>
<dbReference type="Proteomes" id="UP000494252">
    <property type="component" value="Unassembled WGS sequence"/>
</dbReference>
<proteinExistence type="predicted"/>
<keyword evidence="3" id="KW-1185">Reference proteome</keyword>
<feature type="region of interest" description="Disordered" evidence="1">
    <location>
        <begin position="13"/>
        <end position="38"/>
    </location>
</feature>
<organism evidence="2 3">
    <name type="scientific">Paraburkholderia fynbosensis</name>
    <dbReference type="NCBI Taxonomy" id="1200993"/>
    <lineage>
        <taxon>Bacteria</taxon>
        <taxon>Pseudomonadati</taxon>
        <taxon>Pseudomonadota</taxon>
        <taxon>Betaproteobacteria</taxon>
        <taxon>Burkholderiales</taxon>
        <taxon>Burkholderiaceae</taxon>
        <taxon>Paraburkholderia</taxon>
    </lineage>
</organism>
<gene>
    <name evidence="2" type="ORF">LMG27177_01908</name>
</gene>
<evidence type="ECO:0000256" key="1">
    <source>
        <dbReference type="SAM" id="MobiDB-lite"/>
    </source>
</evidence>
<accession>A0A6J5FX29</accession>
<dbReference type="AlphaFoldDB" id="A0A6J5FX29"/>
<reference evidence="2 3" key="1">
    <citation type="submission" date="2020-04" db="EMBL/GenBank/DDBJ databases">
        <authorList>
            <person name="De Canck E."/>
        </authorList>
    </citation>
    <scope>NUCLEOTIDE SEQUENCE [LARGE SCALE GENOMIC DNA]</scope>
    <source>
        <strain evidence="2 3">LMG 27177</strain>
    </source>
</reference>